<dbReference type="InterPro" id="IPR020843">
    <property type="entry name" value="ER"/>
</dbReference>
<dbReference type="AlphaFoldDB" id="A0A4R4ZAD8"/>
<evidence type="ECO:0000256" key="2">
    <source>
        <dbReference type="ARBA" id="ARBA00011881"/>
    </source>
</evidence>
<dbReference type="GO" id="GO:0003723">
    <property type="term" value="F:RNA binding"/>
    <property type="evidence" value="ECO:0007669"/>
    <property type="project" value="UniProtKB-KW"/>
</dbReference>
<dbReference type="Gene3D" id="3.40.50.720">
    <property type="entry name" value="NAD(P)-binding Rossmann-like Domain"/>
    <property type="match status" value="1"/>
</dbReference>
<evidence type="ECO:0000256" key="3">
    <source>
        <dbReference type="ARBA" id="ARBA00022490"/>
    </source>
</evidence>
<evidence type="ECO:0000313" key="7">
    <source>
        <dbReference type="EMBL" id="TDD54966.1"/>
    </source>
</evidence>
<gene>
    <name evidence="7" type="ORF">E1286_04460</name>
</gene>
<dbReference type="Pfam" id="PF08240">
    <property type="entry name" value="ADH_N"/>
    <property type="match status" value="1"/>
</dbReference>
<evidence type="ECO:0000313" key="8">
    <source>
        <dbReference type="Proteomes" id="UP000295302"/>
    </source>
</evidence>
<evidence type="ECO:0000256" key="4">
    <source>
        <dbReference type="ARBA" id="ARBA00022857"/>
    </source>
</evidence>
<comment type="subcellular location">
    <subcellularLocation>
        <location evidence="1">Cytoplasm</location>
    </subcellularLocation>
</comment>
<dbReference type="EMBL" id="SMKQ01000007">
    <property type="protein sequence ID" value="TDD54966.1"/>
    <property type="molecule type" value="Genomic_DNA"/>
</dbReference>
<dbReference type="InterPro" id="IPR013154">
    <property type="entry name" value="ADH-like_N"/>
</dbReference>
<organism evidence="7 8">
    <name type="scientific">Nonomuraea terrae</name>
    <dbReference type="NCBI Taxonomy" id="2530383"/>
    <lineage>
        <taxon>Bacteria</taxon>
        <taxon>Bacillati</taxon>
        <taxon>Actinomycetota</taxon>
        <taxon>Actinomycetes</taxon>
        <taxon>Streptosporangiales</taxon>
        <taxon>Streptosporangiaceae</taxon>
        <taxon>Nonomuraea</taxon>
    </lineage>
</organism>
<keyword evidence="5" id="KW-0694">RNA-binding</keyword>
<comment type="subunit">
    <text evidence="2">Homotetramer.</text>
</comment>
<evidence type="ECO:0000256" key="5">
    <source>
        <dbReference type="ARBA" id="ARBA00022884"/>
    </source>
</evidence>
<dbReference type="GO" id="GO:0005737">
    <property type="term" value="C:cytoplasm"/>
    <property type="evidence" value="ECO:0007669"/>
    <property type="project" value="UniProtKB-SubCell"/>
</dbReference>
<evidence type="ECO:0000256" key="1">
    <source>
        <dbReference type="ARBA" id="ARBA00004496"/>
    </source>
</evidence>
<keyword evidence="4" id="KW-0521">NADP</keyword>
<dbReference type="InterPro" id="IPR051603">
    <property type="entry name" value="Zinc-ADH_QOR/CCCR"/>
</dbReference>
<dbReference type="GO" id="GO:0016491">
    <property type="term" value="F:oxidoreductase activity"/>
    <property type="evidence" value="ECO:0007669"/>
    <property type="project" value="InterPro"/>
</dbReference>
<dbReference type="SUPFAM" id="SSF51735">
    <property type="entry name" value="NAD(P)-binding Rossmann-fold domains"/>
    <property type="match status" value="1"/>
</dbReference>
<dbReference type="Gene3D" id="3.90.180.10">
    <property type="entry name" value="Medium-chain alcohol dehydrogenases, catalytic domain"/>
    <property type="match status" value="1"/>
</dbReference>
<dbReference type="Pfam" id="PF13602">
    <property type="entry name" value="ADH_zinc_N_2"/>
    <property type="match status" value="1"/>
</dbReference>
<dbReference type="InterPro" id="IPR011032">
    <property type="entry name" value="GroES-like_sf"/>
</dbReference>
<dbReference type="PANTHER" id="PTHR44154">
    <property type="entry name" value="QUINONE OXIDOREDUCTASE"/>
    <property type="match status" value="1"/>
</dbReference>
<name>A0A4R4ZAD8_9ACTN</name>
<protein>
    <submittedName>
        <fullName evidence="7">NADP-dependent oxidoreductase</fullName>
    </submittedName>
</protein>
<dbReference type="SUPFAM" id="SSF50129">
    <property type="entry name" value="GroES-like"/>
    <property type="match status" value="1"/>
</dbReference>
<dbReference type="PANTHER" id="PTHR44154:SF1">
    <property type="entry name" value="QUINONE OXIDOREDUCTASE"/>
    <property type="match status" value="1"/>
</dbReference>
<evidence type="ECO:0000259" key="6">
    <source>
        <dbReference type="SMART" id="SM00829"/>
    </source>
</evidence>
<proteinExistence type="predicted"/>
<feature type="domain" description="Enoyl reductase (ER)" evidence="6">
    <location>
        <begin position="10"/>
        <end position="300"/>
    </location>
</feature>
<dbReference type="OrthoDB" id="2665481at2"/>
<dbReference type="InterPro" id="IPR036291">
    <property type="entry name" value="NAD(P)-bd_dom_sf"/>
</dbReference>
<keyword evidence="8" id="KW-1185">Reference proteome</keyword>
<dbReference type="CDD" id="cd05289">
    <property type="entry name" value="MDR_like_2"/>
    <property type="match status" value="1"/>
</dbReference>
<sequence>MKAAALSSFGPPEVLRTVELDEPDAQAGQVRVQIKVAGVQPFDCGVREGRFPRTLVGDFPIVPGNEFAGTIDRVGAGVTGFSVGDAVLGFSTLGGYAEWIAVPYDQVAPKPADMPWQIAGGFSGAAQGARNALNQMRVTNGDVVLINGASGGLGTMAVQLAKAMGASTVIGTASQANHDYLRSLGAVPVAYGPGLVERLRAIAPNGVDAALGSEVDGLRAALEVAHDPERVVTMVFSDEIAALGIRDWTGVRSAEGLTEMLSYHEKGQISVHIRAEYTLDDAAEAQRDVGSGHSRGKVVINIS</sequence>
<reference evidence="7 8" key="1">
    <citation type="submission" date="2019-03" db="EMBL/GenBank/DDBJ databases">
        <title>Draft genome sequences of novel Actinobacteria.</title>
        <authorList>
            <person name="Sahin N."/>
            <person name="Ay H."/>
            <person name="Saygin H."/>
        </authorList>
    </citation>
    <scope>NUCLEOTIDE SEQUENCE [LARGE SCALE GENOMIC DNA]</scope>
    <source>
        <strain evidence="7 8">CH32</strain>
    </source>
</reference>
<dbReference type="SMART" id="SM00829">
    <property type="entry name" value="PKS_ER"/>
    <property type="match status" value="1"/>
</dbReference>
<keyword evidence="3" id="KW-0963">Cytoplasm</keyword>
<dbReference type="GO" id="GO:0008270">
    <property type="term" value="F:zinc ion binding"/>
    <property type="evidence" value="ECO:0007669"/>
    <property type="project" value="InterPro"/>
</dbReference>
<dbReference type="PROSITE" id="PS01162">
    <property type="entry name" value="QOR_ZETA_CRYSTAL"/>
    <property type="match status" value="1"/>
</dbReference>
<accession>A0A4R4ZAD8</accession>
<comment type="caution">
    <text evidence="7">The sequence shown here is derived from an EMBL/GenBank/DDBJ whole genome shotgun (WGS) entry which is preliminary data.</text>
</comment>
<dbReference type="Proteomes" id="UP000295302">
    <property type="component" value="Unassembled WGS sequence"/>
</dbReference>
<dbReference type="InterPro" id="IPR002364">
    <property type="entry name" value="Quin_OxRdtase/zeta-crystal_CS"/>
</dbReference>